<keyword evidence="2" id="KW-1185">Reference proteome</keyword>
<protein>
    <submittedName>
        <fullName evidence="1">Uncharacterized protein</fullName>
    </submittedName>
</protein>
<sequence length="125" mass="13027">MVIGARRQPQVGQSPLFANNPVLGANDGRKNKPQSLPSQREGPSNGMVHSIVDRFEKGEPLIAEDGRSLTTVASVSVVDGKRGQPLGLDMGMDVLQAQSFPNGLNNPCGVNVNGLGNFSMGASNG</sequence>
<gene>
    <name evidence="1" type="ORF">Patl1_26543</name>
</gene>
<dbReference type="EMBL" id="CM047903">
    <property type="protein sequence ID" value="KAJ0093000.1"/>
    <property type="molecule type" value="Genomic_DNA"/>
</dbReference>
<comment type="caution">
    <text evidence="1">The sequence shown here is derived from an EMBL/GenBank/DDBJ whole genome shotgun (WGS) entry which is preliminary data.</text>
</comment>
<evidence type="ECO:0000313" key="2">
    <source>
        <dbReference type="Proteomes" id="UP001164250"/>
    </source>
</evidence>
<evidence type="ECO:0000313" key="1">
    <source>
        <dbReference type="EMBL" id="KAJ0093000.1"/>
    </source>
</evidence>
<accession>A0ACC1B246</accession>
<organism evidence="1 2">
    <name type="scientific">Pistacia atlantica</name>
    <dbReference type="NCBI Taxonomy" id="434234"/>
    <lineage>
        <taxon>Eukaryota</taxon>
        <taxon>Viridiplantae</taxon>
        <taxon>Streptophyta</taxon>
        <taxon>Embryophyta</taxon>
        <taxon>Tracheophyta</taxon>
        <taxon>Spermatophyta</taxon>
        <taxon>Magnoliopsida</taxon>
        <taxon>eudicotyledons</taxon>
        <taxon>Gunneridae</taxon>
        <taxon>Pentapetalae</taxon>
        <taxon>rosids</taxon>
        <taxon>malvids</taxon>
        <taxon>Sapindales</taxon>
        <taxon>Anacardiaceae</taxon>
        <taxon>Pistacia</taxon>
    </lineage>
</organism>
<proteinExistence type="predicted"/>
<reference evidence="2" key="1">
    <citation type="journal article" date="2023" name="G3 (Bethesda)">
        <title>Genome assembly and association tests identify interacting loci associated with vigor, precocity, and sex in interspecific pistachio rootstocks.</title>
        <authorList>
            <person name="Palmer W."/>
            <person name="Jacygrad E."/>
            <person name="Sagayaradj S."/>
            <person name="Cavanaugh K."/>
            <person name="Han R."/>
            <person name="Bertier L."/>
            <person name="Beede B."/>
            <person name="Kafkas S."/>
            <person name="Golino D."/>
            <person name="Preece J."/>
            <person name="Michelmore R."/>
        </authorList>
    </citation>
    <scope>NUCLEOTIDE SEQUENCE [LARGE SCALE GENOMIC DNA]</scope>
</reference>
<dbReference type="Proteomes" id="UP001164250">
    <property type="component" value="Chromosome 7"/>
</dbReference>
<name>A0ACC1B246_9ROSI</name>